<reference evidence="2 3" key="1">
    <citation type="submission" date="2018-02" db="EMBL/GenBank/DDBJ databases">
        <title>novel marine gammaproteobacteria from coastal saline agro ecosystem.</title>
        <authorList>
            <person name="Krishnan R."/>
            <person name="Ramesh Kumar N."/>
        </authorList>
    </citation>
    <scope>NUCLEOTIDE SEQUENCE [LARGE SCALE GENOMIC DNA]</scope>
    <source>
        <strain evidence="2 3">228</strain>
    </source>
</reference>
<dbReference type="EMBL" id="PRLP01000005">
    <property type="protein sequence ID" value="PPC79167.1"/>
    <property type="molecule type" value="Genomic_DNA"/>
</dbReference>
<name>A0A2S5KWE2_9PROT</name>
<accession>A0A2S5KWE2</accession>
<organism evidence="2 3">
    <name type="scientific">Proteobacteria bacterium 228</name>
    <dbReference type="NCBI Taxonomy" id="2083153"/>
    <lineage>
        <taxon>Bacteria</taxon>
        <taxon>Pseudomonadati</taxon>
        <taxon>Pseudomonadota</taxon>
    </lineage>
</organism>
<evidence type="ECO:0000313" key="2">
    <source>
        <dbReference type="EMBL" id="PPC79167.1"/>
    </source>
</evidence>
<proteinExistence type="predicted"/>
<feature type="transmembrane region" description="Helical" evidence="1">
    <location>
        <begin position="7"/>
        <end position="25"/>
    </location>
</feature>
<gene>
    <name evidence="2" type="ORF">C4K68_01730</name>
</gene>
<dbReference type="AlphaFoldDB" id="A0A2S5KWE2"/>
<protein>
    <submittedName>
        <fullName evidence="2">Uncharacterized protein</fullName>
    </submittedName>
</protein>
<evidence type="ECO:0000256" key="1">
    <source>
        <dbReference type="SAM" id="Phobius"/>
    </source>
</evidence>
<keyword evidence="1" id="KW-0812">Transmembrane</keyword>
<feature type="transmembrane region" description="Helical" evidence="1">
    <location>
        <begin position="31"/>
        <end position="51"/>
    </location>
</feature>
<keyword evidence="1" id="KW-1133">Transmembrane helix</keyword>
<keyword evidence="1" id="KW-0472">Membrane</keyword>
<evidence type="ECO:0000313" key="3">
    <source>
        <dbReference type="Proteomes" id="UP000238196"/>
    </source>
</evidence>
<sequence length="60" mass="6537">MAKVLDGLLLLLCAAVCAGAAWMFFHASGQAAFTSMMAITILALVSQNIRLKRRLKELEK</sequence>
<dbReference type="Proteomes" id="UP000238196">
    <property type="component" value="Unassembled WGS sequence"/>
</dbReference>
<comment type="caution">
    <text evidence="2">The sequence shown here is derived from an EMBL/GenBank/DDBJ whole genome shotgun (WGS) entry which is preliminary data.</text>
</comment>